<dbReference type="InterPro" id="IPR000967">
    <property type="entry name" value="Znf_NFX1"/>
</dbReference>
<keyword evidence="4 6" id="KW-0863">Zinc-finger</keyword>
<evidence type="ECO:0000256" key="7">
    <source>
        <dbReference type="SAM" id="Phobius"/>
    </source>
</evidence>
<keyword evidence="7" id="KW-0812">Transmembrane</keyword>
<keyword evidence="7" id="KW-1133">Transmembrane helix</keyword>
<comment type="similarity">
    <text evidence="1">Belongs to the NFX1 family.</text>
</comment>
<dbReference type="AlphaFoldDB" id="A0A835QX15"/>
<dbReference type="OrthoDB" id="536399at2759"/>
<dbReference type="EMBL" id="JADCNM010000006">
    <property type="protein sequence ID" value="KAG0478726.1"/>
    <property type="molecule type" value="Genomic_DNA"/>
</dbReference>
<dbReference type="Proteomes" id="UP000639772">
    <property type="component" value="Chromosome 6"/>
</dbReference>
<reference evidence="12 13" key="1">
    <citation type="journal article" date="2020" name="Nat. Food">
        <title>A phased Vanilla planifolia genome enables genetic improvement of flavour and production.</title>
        <authorList>
            <person name="Hasing T."/>
            <person name="Tang H."/>
            <person name="Brym M."/>
            <person name="Khazi F."/>
            <person name="Huang T."/>
            <person name="Chambers A.H."/>
        </authorList>
    </citation>
    <scope>NUCLEOTIDE SEQUENCE [LARGE SCALE GENOMIC DNA]</scope>
    <source>
        <tissue evidence="11">Leaf</tissue>
    </source>
</reference>
<evidence type="ECO:0000259" key="9">
    <source>
        <dbReference type="PROSITE" id="PS50089"/>
    </source>
</evidence>
<comment type="caution">
    <text evidence="11">The sequence shown here is derived from an EMBL/GenBank/DDBJ whole genome shotgun (WGS) entry which is preliminary data.</text>
</comment>
<evidence type="ECO:0000256" key="3">
    <source>
        <dbReference type="ARBA" id="ARBA00022737"/>
    </source>
</evidence>
<dbReference type="SUPFAM" id="SSF57850">
    <property type="entry name" value="RING/U-box"/>
    <property type="match status" value="1"/>
</dbReference>
<evidence type="ECO:0008006" key="14">
    <source>
        <dbReference type="Google" id="ProtNLM"/>
    </source>
</evidence>
<dbReference type="SMART" id="SM00438">
    <property type="entry name" value="ZnF_NFX"/>
    <property type="match status" value="10"/>
</dbReference>
<keyword evidence="3" id="KW-0677">Repeat</keyword>
<dbReference type="PROSITE" id="PS01359">
    <property type="entry name" value="ZF_PHD_1"/>
    <property type="match status" value="1"/>
</dbReference>
<name>A0A835QX15_VANPL</name>
<dbReference type="EMBL" id="JADCNL010000006">
    <property type="protein sequence ID" value="KAG0477046.1"/>
    <property type="molecule type" value="Genomic_DNA"/>
</dbReference>
<evidence type="ECO:0000313" key="11">
    <source>
        <dbReference type="EMBL" id="KAG0478726.1"/>
    </source>
</evidence>
<keyword evidence="12" id="KW-1185">Reference proteome</keyword>
<dbReference type="PANTHER" id="PTHR12360:SF1">
    <property type="entry name" value="NF-X1-TYPE ZINC FINGER PROTEIN NFXL1"/>
    <property type="match status" value="1"/>
</dbReference>
<protein>
    <recommendedName>
        <fullName evidence="14">RING-type domain-containing protein</fullName>
    </recommendedName>
</protein>
<dbReference type="Pfam" id="PF01422">
    <property type="entry name" value="zf-NF-X1"/>
    <property type="match status" value="11"/>
</dbReference>
<keyword evidence="7" id="KW-0472">Membrane</keyword>
<evidence type="ECO:0000259" key="8">
    <source>
        <dbReference type="PROSITE" id="PS50016"/>
    </source>
</evidence>
<dbReference type="PANTHER" id="PTHR12360">
    <property type="entry name" value="NUCLEAR TRANSCRIPTION FACTOR, X-BOX BINDING 1 NFX1"/>
    <property type="match status" value="1"/>
</dbReference>
<keyword evidence="5" id="KW-0862">Zinc</keyword>
<evidence type="ECO:0000256" key="6">
    <source>
        <dbReference type="PROSITE-ProRule" id="PRU00175"/>
    </source>
</evidence>
<dbReference type="InterPro" id="IPR019786">
    <property type="entry name" value="Zinc_finger_PHD-type_CS"/>
</dbReference>
<evidence type="ECO:0000256" key="4">
    <source>
        <dbReference type="ARBA" id="ARBA00022771"/>
    </source>
</evidence>
<dbReference type="GO" id="GO:0000977">
    <property type="term" value="F:RNA polymerase II transcription regulatory region sequence-specific DNA binding"/>
    <property type="evidence" value="ECO:0007669"/>
    <property type="project" value="TreeGrafter"/>
</dbReference>
<sequence length="887" mass="98513">MATVTAAVVVSQPPEHLNSFSDSDERSSTDGEDVAAVSRVSALEDSIFAAYLQISGGRSPIQDLAKIRSFLSAASGRSGPFVACLICLERIRPSDPIWSCSTGCHAIFHLHCIQNWANQCSQRPVSSSSLSLSSDWHCPKCRLSYSRSLIPRYYFCFCGKLEDPPSDPWILPHSCGEVCNRPLRGNCGHKCLLLCHPGPCPPCPKLITARCFCGSLEDVRRCSQKSFSCNLPCPRSLPCSSHRCPERCHDGPCPPCQIKGFCKCSCGKTEEERVCAERGFRCDRSCSGLLSCGKHNCSRGCHSGHCGDCPLQGRRTCPCGKKEYKGVSCDADVPTCGSTCEKVLSCGLHRCPERCHRGPCVETCRTVVLKCCRCGSLKKEVPCYQDLNCERKCLRMRDCGRHACKHRCCNGECPSCQEICGRKLRCNNHKCPSLCHRGSCAPCPLMVTISCFCGETYFEVPCGVEKNQKPPKCPKSCNVPRLCRHKFEGRSHKCHYGACPPCRMMCGEELPCGHSCKQRCHGPMPPPNPEFTLKPKKKKVERSTGCTPESSCPPCQEIIWVTCLGQHVGEERQMVCSKKVRFSCQNLCGNLLSCGNHYCTKSCHTLKYHPSTLDEGGKDGFALDQVFVDSGSELAESCEDCFLPCQKAREPACLHPCPQLCHSGNCPPCEVLLKRSCHCGAMVHVFKCIYYNGLSGEEQQRVRSCRGPCHRKLPNCPHLCSDICHPGECPSIVQCLKKVTVRCACNNLKKEWLCCDVQSVYRDAGRDAKDVAKSQFGIGLIPCNAECASKVKANTEVQIRKVKIPQDTGIVDVAGPKQRKRRERVQAVQQISKFQALSSFLKRCLFFAFIFLVVCSFVYYGYKGLFLLSDWMYEMEERRITKGFSRY</sequence>
<dbReference type="CDD" id="cd06008">
    <property type="entry name" value="NF-X1-zinc-finger"/>
    <property type="match status" value="4"/>
</dbReference>
<dbReference type="InterPro" id="IPR001841">
    <property type="entry name" value="Znf_RING"/>
</dbReference>
<dbReference type="InterPro" id="IPR019787">
    <property type="entry name" value="Znf_PHD-finger"/>
</dbReference>
<dbReference type="InterPro" id="IPR034078">
    <property type="entry name" value="NFX1_fam"/>
</dbReference>
<dbReference type="CDD" id="cd16697">
    <property type="entry name" value="RING-CH-C4HC3_NFXL1"/>
    <property type="match status" value="1"/>
</dbReference>
<feature type="domain" description="RING-type" evidence="9">
    <location>
        <begin position="84"/>
        <end position="142"/>
    </location>
</feature>
<dbReference type="Proteomes" id="UP000636800">
    <property type="component" value="Chromosome 6"/>
</dbReference>
<evidence type="ECO:0000256" key="5">
    <source>
        <dbReference type="ARBA" id="ARBA00022833"/>
    </source>
</evidence>
<keyword evidence="2" id="KW-0479">Metal-binding</keyword>
<dbReference type="PROSITE" id="PS50089">
    <property type="entry name" value="ZF_RING_2"/>
    <property type="match status" value="1"/>
</dbReference>
<proteinExistence type="inferred from homology"/>
<evidence type="ECO:0000313" key="10">
    <source>
        <dbReference type="EMBL" id="KAG0477046.1"/>
    </source>
</evidence>
<dbReference type="GO" id="GO:0008270">
    <property type="term" value="F:zinc ion binding"/>
    <property type="evidence" value="ECO:0007669"/>
    <property type="project" value="UniProtKB-KW"/>
</dbReference>
<gene>
    <name evidence="11" type="ORF">HPP92_013445</name>
    <name evidence="10" type="ORF">HPP92_013887</name>
</gene>
<feature type="transmembrane region" description="Helical" evidence="7">
    <location>
        <begin position="845"/>
        <end position="862"/>
    </location>
</feature>
<organism evidence="11 13">
    <name type="scientific">Vanilla planifolia</name>
    <name type="common">Vanilla</name>
    <dbReference type="NCBI Taxonomy" id="51239"/>
    <lineage>
        <taxon>Eukaryota</taxon>
        <taxon>Viridiplantae</taxon>
        <taxon>Streptophyta</taxon>
        <taxon>Embryophyta</taxon>
        <taxon>Tracheophyta</taxon>
        <taxon>Spermatophyta</taxon>
        <taxon>Magnoliopsida</taxon>
        <taxon>Liliopsida</taxon>
        <taxon>Asparagales</taxon>
        <taxon>Orchidaceae</taxon>
        <taxon>Vanilloideae</taxon>
        <taxon>Vanilleae</taxon>
        <taxon>Vanilla</taxon>
    </lineage>
</organism>
<evidence type="ECO:0000256" key="1">
    <source>
        <dbReference type="ARBA" id="ARBA00007269"/>
    </source>
</evidence>
<evidence type="ECO:0000313" key="13">
    <source>
        <dbReference type="Proteomes" id="UP000639772"/>
    </source>
</evidence>
<accession>A0A835QX15</accession>
<dbReference type="GO" id="GO:0005634">
    <property type="term" value="C:nucleus"/>
    <property type="evidence" value="ECO:0007669"/>
    <property type="project" value="InterPro"/>
</dbReference>
<dbReference type="GO" id="GO:0000981">
    <property type="term" value="F:DNA-binding transcription factor activity, RNA polymerase II-specific"/>
    <property type="evidence" value="ECO:0007669"/>
    <property type="project" value="TreeGrafter"/>
</dbReference>
<evidence type="ECO:0000313" key="12">
    <source>
        <dbReference type="Proteomes" id="UP000636800"/>
    </source>
</evidence>
<evidence type="ECO:0000256" key="2">
    <source>
        <dbReference type="ARBA" id="ARBA00022723"/>
    </source>
</evidence>
<feature type="domain" description="PHD-type" evidence="8">
    <location>
        <begin position="81"/>
        <end position="144"/>
    </location>
</feature>
<dbReference type="PROSITE" id="PS50016">
    <property type="entry name" value="ZF_PHD_2"/>
    <property type="match status" value="1"/>
</dbReference>